<feature type="transmembrane region" description="Helical" evidence="1">
    <location>
        <begin position="51"/>
        <end position="71"/>
    </location>
</feature>
<protein>
    <submittedName>
        <fullName evidence="2">Uncharacterized protein</fullName>
    </submittedName>
</protein>
<evidence type="ECO:0000313" key="3">
    <source>
        <dbReference type="Proteomes" id="UP001178507"/>
    </source>
</evidence>
<dbReference type="Proteomes" id="UP001178507">
    <property type="component" value="Unassembled WGS sequence"/>
</dbReference>
<gene>
    <name evidence="2" type="ORF">EVOR1521_LOCUS10460</name>
</gene>
<accession>A0AA36MWS1</accession>
<keyword evidence="1" id="KW-1133">Transmembrane helix</keyword>
<keyword evidence="1" id="KW-0812">Transmembrane</keyword>
<comment type="caution">
    <text evidence="2">The sequence shown here is derived from an EMBL/GenBank/DDBJ whole genome shotgun (WGS) entry which is preliminary data.</text>
</comment>
<evidence type="ECO:0000256" key="1">
    <source>
        <dbReference type="SAM" id="Phobius"/>
    </source>
</evidence>
<reference evidence="2" key="1">
    <citation type="submission" date="2023-08" db="EMBL/GenBank/DDBJ databases">
        <authorList>
            <person name="Chen Y."/>
            <person name="Shah S."/>
            <person name="Dougan E. K."/>
            <person name="Thang M."/>
            <person name="Chan C."/>
        </authorList>
    </citation>
    <scope>NUCLEOTIDE SEQUENCE</scope>
</reference>
<name>A0AA36MWS1_9DINO</name>
<evidence type="ECO:0000313" key="2">
    <source>
        <dbReference type="EMBL" id="CAJ1383309.1"/>
    </source>
</evidence>
<dbReference type="AlphaFoldDB" id="A0AA36MWS1"/>
<keyword evidence="1" id="KW-0472">Membrane</keyword>
<organism evidence="2 3">
    <name type="scientific">Effrenium voratum</name>
    <dbReference type="NCBI Taxonomy" id="2562239"/>
    <lineage>
        <taxon>Eukaryota</taxon>
        <taxon>Sar</taxon>
        <taxon>Alveolata</taxon>
        <taxon>Dinophyceae</taxon>
        <taxon>Suessiales</taxon>
        <taxon>Symbiodiniaceae</taxon>
        <taxon>Effrenium</taxon>
    </lineage>
</organism>
<proteinExistence type="predicted"/>
<dbReference type="EMBL" id="CAUJNA010001002">
    <property type="protein sequence ID" value="CAJ1383309.1"/>
    <property type="molecule type" value="Genomic_DNA"/>
</dbReference>
<sequence>MAVKDTHSTSSDAPFRSRADTPVVVLLIVQGWPRIEAQVPELAALHLEPSLLPAILGFFTYTVGKVVAGILST</sequence>
<keyword evidence="3" id="KW-1185">Reference proteome</keyword>